<evidence type="ECO:0000256" key="2">
    <source>
        <dbReference type="ARBA" id="ARBA00022801"/>
    </source>
</evidence>
<evidence type="ECO:0000313" key="8">
    <source>
        <dbReference type="Proteomes" id="UP000611500"/>
    </source>
</evidence>
<protein>
    <recommendedName>
        <fullName evidence="6">Pseudouridine-5'-phosphate glycosidase</fullName>
        <shortName evidence="6">PsiMP glycosidase</shortName>
        <ecNumber evidence="6">4.2.1.70</ecNumber>
    </recommendedName>
</protein>
<dbReference type="GO" id="GO:0046113">
    <property type="term" value="P:nucleobase catabolic process"/>
    <property type="evidence" value="ECO:0007669"/>
    <property type="project" value="UniProtKB-UniRule"/>
</dbReference>
<sequence>MFFMTFSAEAARAKSNGQPLVALESTIITHGMPYPQNVEVAKQVEDDIRAAGAVPATIAVLDGRLHIGLETEQLERLGQARGVAKLSRADLAACLATGGTGSTTVAATMIAAHHAGIPVFATGGIGGVHRGAEQSFDISADLQELAQTPVTVVSAGPKAILDIAKTLEVLETLGVPVIVKGSDVFPAFWSRQSPYSAPLRMDDATQIARAHAVRGELGLPGGQLVANPIPAEDEIPADQLVPVIALARAEAEEAGISGKSVTPFLLERIFEQTRGASLTANIALVRHNARVAAEIAQALRKLNA</sequence>
<comment type="similarity">
    <text evidence="6">Belongs to the pseudouridine-5'-phosphate glycosidase family.</text>
</comment>
<name>A0A8J3ME52_9RHOB</name>
<dbReference type="GO" id="GO:0005737">
    <property type="term" value="C:cytoplasm"/>
    <property type="evidence" value="ECO:0007669"/>
    <property type="project" value="TreeGrafter"/>
</dbReference>
<organism evidence="7 8">
    <name type="scientific">Pseudodonghicola xiamenensis</name>
    <dbReference type="NCBI Taxonomy" id="337702"/>
    <lineage>
        <taxon>Bacteria</taxon>
        <taxon>Pseudomonadati</taxon>
        <taxon>Pseudomonadota</taxon>
        <taxon>Alphaproteobacteria</taxon>
        <taxon>Rhodobacterales</taxon>
        <taxon>Paracoccaceae</taxon>
        <taxon>Pseudodonghicola</taxon>
    </lineage>
</organism>
<comment type="caution">
    <text evidence="7">The sequence shown here is derived from an EMBL/GenBank/DDBJ whole genome shotgun (WGS) entry which is preliminary data.</text>
</comment>
<dbReference type="RefSeq" id="WP_028094283.1">
    <property type="nucleotide sequence ID" value="NZ_BNAP01000013.1"/>
</dbReference>
<comment type="catalytic activity">
    <reaction evidence="6">
        <text>D-ribose 5-phosphate + uracil = psi-UMP + H2O</text>
        <dbReference type="Rhea" id="RHEA:18337"/>
        <dbReference type="ChEBI" id="CHEBI:15377"/>
        <dbReference type="ChEBI" id="CHEBI:17568"/>
        <dbReference type="ChEBI" id="CHEBI:58380"/>
        <dbReference type="ChEBI" id="CHEBI:78346"/>
        <dbReference type="EC" id="4.2.1.70"/>
    </reaction>
</comment>
<dbReference type="EMBL" id="BNAP01000013">
    <property type="protein sequence ID" value="GHG94701.1"/>
    <property type="molecule type" value="Genomic_DNA"/>
</dbReference>
<feature type="binding site" evidence="6">
    <location>
        <position position="137"/>
    </location>
    <ligand>
        <name>Mn(2+)</name>
        <dbReference type="ChEBI" id="CHEBI:29035"/>
    </ligand>
</feature>
<feature type="binding site" evidence="6">
    <location>
        <position position="85"/>
    </location>
    <ligand>
        <name>substrate</name>
    </ligand>
</feature>
<feature type="binding site" evidence="6">
    <location>
        <begin position="139"/>
        <end position="141"/>
    </location>
    <ligand>
        <name>substrate</name>
    </ligand>
</feature>
<evidence type="ECO:0000256" key="4">
    <source>
        <dbReference type="ARBA" id="ARBA00023239"/>
    </source>
</evidence>
<evidence type="ECO:0000256" key="3">
    <source>
        <dbReference type="ARBA" id="ARBA00023211"/>
    </source>
</evidence>
<dbReference type="Proteomes" id="UP000611500">
    <property type="component" value="Unassembled WGS sequence"/>
</dbReference>
<keyword evidence="2 6" id="KW-0378">Hydrolase</keyword>
<dbReference type="HAMAP" id="MF_01876">
    <property type="entry name" value="PsiMP_glycosidase"/>
    <property type="match status" value="1"/>
</dbReference>
<feature type="active site" description="Nucleophile" evidence="6">
    <location>
        <position position="158"/>
    </location>
</feature>
<comment type="cofactor">
    <cofactor evidence="6">
        <name>Mn(2+)</name>
        <dbReference type="ChEBI" id="CHEBI:29035"/>
    </cofactor>
    <text evidence="6">Binds 1 Mn(2+) ion per subunit.</text>
</comment>
<dbReference type="PANTHER" id="PTHR42909">
    <property type="entry name" value="ZGC:136858"/>
    <property type="match status" value="1"/>
</dbReference>
<dbReference type="InterPro" id="IPR007342">
    <property type="entry name" value="PsuG"/>
</dbReference>
<evidence type="ECO:0000256" key="1">
    <source>
        <dbReference type="ARBA" id="ARBA00022723"/>
    </source>
</evidence>
<evidence type="ECO:0000313" key="7">
    <source>
        <dbReference type="EMBL" id="GHG94701.1"/>
    </source>
</evidence>
<dbReference type="GO" id="GO:0016798">
    <property type="term" value="F:hydrolase activity, acting on glycosyl bonds"/>
    <property type="evidence" value="ECO:0007669"/>
    <property type="project" value="UniProtKB-KW"/>
</dbReference>
<evidence type="ECO:0000256" key="6">
    <source>
        <dbReference type="HAMAP-Rule" id="MF_01876"/>
    </source>
</evidence>
<dbReference type="SUPFAM" id="SSF110581">
    <property type="entry name" value="Indigoidine synthase A-like"/>
    <property type="match status" value="1"/>
</dbReference>
<dbReference type="PANTHER" id="PTHR42909:SF1">
    <property type="entry name" value="CARBOHYDRATE KINASE PFKB DOMAIN-CONTAINING PROTEIN"/>
    <property type="match status" value="1"/>
</dbReference>
<dbReference type="GO" id="GO:0004730">
    <property type="term" value="F:pseudouridylate synthase activity"/>
    <property type="evidence" value="ECO:0007669"/>
    <property type="project" value="UniProtKB-UniRule"/>
</dbReference>
<keyword evidence="5 6" id="KW-0326">Glycosidase</keyword>
<evidence type="ECO:0000256" key="5">
    <source>
        <dbReference type="ARBA" id="ARBA00023295"/>
    </source>
</evidence>
<keyword evidence="3 6" id="KW-0464">Manganese</keyword>
<accession>A0A8J3ME52</accession>
<reference evidence="7" key="2">
    <citation type="submission" date="2020-09" db="EMBL/GenBank/DDBJ databases">
        <authorList>
            <person name="Sun Q."/>
            <person name="Zhou Y."/>
        </authorList>
    </citation>
    <scope>NUCLEOTIDE SEQUENCE</scope>
    <source>
        <strain evidence="7">CGMCC 1.7081</strain>
    </source>
</reference>
<proteinExistence type="inferred from homology"/>
<keyword evidence="1 6" id="KW-0479">Metal-binding</keyword>
<dbReference type="Gene3D" id="3.40.1790.10">
    <property type="entry name" value="Indigoidine synthase domain"/>
    <property type="match status" value="1"/>
</dbReference>
<feature type="active site" description="Proton donor" evidence="6">
    <location>
        <position position="24"/>
    </location>
</feature>
<dbReference type="Pfam" id="PF04227">
    <property type="entry name" value="Indigoidine_A"/>
    <property type="match status" value="1"/>
</dbReference>
<comment type="subunit">
    <text evidence="6">Homotrimer.</text>
</comment>
<feature type="binding site" evidence="6">
    <location>
        <position position="105"/>
    </location>
    <ligand>
        <name>substrate</name>
    </ligand>
</feature>
<keyword evidence="8" id="KW-1185">Reference proteome</keyword>
<comment type="function">
    <text evidence="6">Catalyzes the reversible cleavage of pseudouridine 5'-phosphate (PsiMP) to ribose 5-phosphate and uracil. Functions biologically in the cleavage direction, as part of a pseudouridine degradation pathway.</text>
</comment>
<reference evidence="7" key="1">
    <citation type="journal article" date="2014" name="Int. J. Syst. Evol. Microbiol.">
        <title>Complete genome sequence of Corynebacterium casei LMG S-19264T (=DSM 44701T), isolated from a smear-ripened cheese.</title>
        <authorList>
            <consortium name="US DOE Joint Genome Institute (JGI-PGF)"/>
            <person name="Walter F."/>
            <person name="Albersmeier A."/>
            <person name="Kalinowski J."/>
            <person name="Ruckert C."/>
        </authorList>
    </citation>
    <scope>NUCLEOTIDE SEQUENCE</scope>
    <source>
        <strain evidence="7">CGMCC 1.7081</strain>
    </source>
</reference>
<dbReference type="GO" id="GO:0046872">
    <property type="term" value="F:metal ion binding"/>
    <property type="evidence" value="ECO:0007669"/>
    <property type="project" value="UniProtKB-KW"/>
</dbReference>
<dbReference type="InterPro" id="IPR022830">
    <property type="entry name" value="Indigdn_synthA-like"/>
</dbReference>
<dbReference type="AlphaFoldDB" id="A0A8J3ME52"/>
<dbReference type="EC" id="4.2.1.70" evidence="6"/>
<keyword evidence="4 6" id="KW-0456">Lyase</keyword>
<gene>
    <name evidence="6 7" type="primary">psuG</name>
    <name evidence="7" type="ORF">GCM10010961_27840</name>
</gene>